<feature type="compositionally biased region" description="Acidic residues" evidence="2">
    <location>
        <begin position="938"/>
        <end position="956"/>
    </location>
</feature>
<evidence type="ECO:0000313" key="4">
    <source>
        <dbReference type="EMBL" id="KAI3406166.2"/>
    </source>
</evidence>
<sequence length="1146" mass="130333">MSRRLELSGLKDKIASKLNQQKLGKKEGKKKEVEKKEGKKKEEQKSRGLHSSQKNDGTVPADVGKKGSSTKTKGREEYQNTLRQEAFSLGATEEDFALVKGIMSDDDDEKSEIEFNDESDVEASLSKDLSTFMNGIGLGNSEVAVIDDHEAEKEEKRFDEESQKENDIEEEEEEEEEEEDGEDGEDDSEELAPAEEDVSDSTLEEEDAPELIENDGDIAKEARSDAIVIKEANLSNKKKEKMKEKENDEITDFSTVSSEKLLIPTQLEWYNIYPIPTVQPPKLDRFGRERLLERAKSTLEKENKTYLEEFASNNSQKKFLSQILTSGTLNDKISALTLLIQEAPLHNLKALDTLIAYCDKKSRTASLQSIAALKDLLLNGLLPDRKLLAFDKQPLKKDDTDAQLAVYYYEDTLKKTYFKLIQILEKLSQDSIVHVRINALTHIFDLLSSKSEQEVNLLKLGVNKLGDIDNKVASKASFLILQLEQAHPAMKKIITDAVIDVIFQSNNSDHSRYYGVTTLNQTIITRKEEELANTLVKTYFALFEKVLVETGSSIREENQASTIGKPIKGRKNNRKNFKKGKKGGKSVKLDEKTEQDIIEEKNSKLFSALLTGLNRAFPFSNLPNDIFQAHLNTLFKITHSTNFNTAIQALILINHIVTQQKLNSDRYYKTLYESLLDSRLVNTSKQGIYLNLLYKSLKNDKDNIPRVLAFVKRIMQVIAHWLNVGAISGMLFLLMELSKTIPEISTSLFRSGEAVLQKQKSEESIPSKEQEQGKEEEKGKEQEKEQEIAHDSYDPKKRDPQHANALNSSLWELNQFVNHYHPTVAIYAESFMNGTSQPKPDLGLYTLAHFLDRFVYKNAKQKAQTKGSSIMQPLGGVHTGDLLVKATNTLNKDLPANTENWLDKKITDIKADERFFYEYFTTKVNKLKNKKTEKANEGVDEEDIDDDDDGDMDDDAVWQALVKSKPDVEDISDDDGQFDFDEADFSDLDDDDEQEEEQIEEGEFGDNEFDHSFDLKNPEVSKKTQNEDDEDEDEDEDDEANYDSEDEEDNEIFNINNDDELSDSDVELQMLGNGEDYEGDESSEFDVEEEQESITEASNLGKKRARSDELEHDKSKDSNNKKKSKHQRLKDLPLFASAEDYAQYLE</sequence>
<comment type="caution">
    <text evidence="4">The sequence shown here is derived from an EMBL/GenBank/DDBJ whole genome shotgun (WGS) entry which is preliminary data.</text>
</comment>
<feature type="region of interest" description="Disordered" evidence="2">
    <location>
        <begin position="930"/>
        <end position="1146"/>
    </location>
</feature>
<feature type="region of interest" description="Disordered" evidence="2">
    <location>
        <begin position="140"/>
        <end position="219"/>
    </location>
</feature>
<evidence type="ECO:0000256" key="2">
    <source>
        <dbReference type="SAM" id="MobiDB-lite"/>
    </source>
</evidence>
<dbReference type="Proteomes" id="UP001202479">
    <property type="component" value="Unassembled WGS sequence"/>
</dbReference>
<gene>
    <name evidence="4" type="ORF">KGF56_001008</name>
</gene>
<feature type="compositionally biased region" description="Basic and acidic residues" evidence="2">
    <location>
        <begin position="1008"/>
        <end position="1026"/>
    </location>
</feature>
<dbReference type="Pfam" id="PF03914">
    <property type="entry name" value="CBF"/>
    <property type="match status" value="1"/>
</dbReference>
<feature type="compositionally biased region" description="Basic and acidic residues" evidence="2">
    <location>
        <begin position="1"/>
        <end position="15"/>
    </location>
</feature>
<feature type="compositionally biased region" description="Acidic residues" evidence="2">
    <location>
        <begin position="969"/>
        <end position="1007"/>
    </location>
</feature>
<feature type="compositionally biased region" description="Basic and acidic residues" evidence="2">
    <location>
        <begin position="1106"/>
        <end position="1120"/>
    </location>
</feature>
<feature type="compositionally biased region" description="Acidic residues" evidence="2">
    <location>
        <begin position="167"/>
        <end position="216"/>
    </location>
</feature>
<name>A0AAI9T0V3_9ASCO</name>
<evidence type="ECO:0000259" key="3">
    <source>
        <dbReference type="Pfam" id="PF03914"/>
    </source>
</evidence>
<organism evidence="4 5">
    <name type="scientific">Candida oxycetoniae</name>
    <dbReference type="NCBI Taxonomy" id="497107"/>
    <lineage>
        <taxon>Eukaryota</taxon>
        <taxon>Fungi</taxon>
        <taxon>Dikarya</taxon>
        <taxon>Ascomycota</taxon>
        <taxon>Saccharomycotina</taxon>
        <taxon>Pichiomycetes</taxon>
        <taxon>Debaryomycetaceae</taxon>
        <taxon>Candida/Lodderomyces clade</taxon>
        <taxon>Candida</taxon>
    </lineage>
</organism>
<evidence type="ECO:0000313" key="5">
    <source>
        <dbReference type="Proteomes" id="UP001202479"/>
    </source>
</evidence>
<feature type="region of interest" description="Disordered" evidence="2">
    <location>
        <begin position="564"/>
        <end position="586"/>
    </location>
</feature>
<feature type="region of interest" description="Disordered" evidence="2">
    <location>
        <begin position="759"/>
        <end position="801"/>
    </location>
</feature>
<dbReference type="AlphaFoldDB" id="A0AAI9T0V3"/>
<dbReference type="InterPro" id="IPR040155">
    <property type="entry name" value="CEBPZ/Mak21-like"/>
</dbReference>
<dbReference type="PANTHER" id="PTHR12048:SF0">
    <property type="entry name" value="CCAAT_ENHANCER-BINDING PROTEIN ZETA"/>
    <property type="match status" value="1"/>
</dbReference>
<feature type="compositionally biased region" description="Acidic residues" evidence="2">
    <location>
        <begin position="1075"/>
        <end position="1093"/>
    </location>
</feature>
<dbReference type="RefSeq" id="XP_049181911.1">
    <property type="nucleotide sequence ID" value="XM_049322085.1"/>
</dbReference>
<keyword evidence="5" id="KW-1185">Reference proteome</keyword>
<dbReference type="SUPFAM" id="SSF48371">
    <property type="entry name" value="ARM repeat"/>
    <property type="match status" value="1"/>
</dbReference>
<proteinExistence type="inferred from homology"/>
<accession>A0AAI9T0V3</accession>
<dbReference type="EMBL" id="JAHUZD010000025">
    <property type="protein sequence ID" value="KAI3406166.2"/>
    <property type="molecule type" value="Genomic_DNA"/>
</dbReference>
<protein>
    <submittedName>
        <fullName evidence="4">MAK21</fullName>
    </submittedName>
</protein>
<dbReference type="InterPro" id="IPR005612">
    <property type="entry name" value="CCAAT-binding_factor"/>
</dbReference>
<dbReference type="GO" id="GO:0005634">
    <property type="term" value="C:nucleus"/>
    <property type="evidence" value="ECO:0007669"/>
    <property type="project" value="UniProtKB-ARBA"/>
</dbReference>
<dbReference type="GeneID" id="73378625"/>
<feature type="compositionally biased region" description="Basic and acidic residues" evidence="2">
    <location>
        <begin position="24"/>
        <end position="46"/>
    </location>
</feature>
<reference evidence="4" key="1">
    <citation type="journal article" date="2022" name="DNA Res.">
        <title>Genome analysis of five recently described species of the CUG-Ser clade uncovers Candida theae as a new hybrid lineage with pathogenic potential in the Candida parapsilosis species complex.</title>
        <authorList>
            <person name="Mixao V."/>
            <person name="Del Olmo V."/>
            <person name="Hegedusova E."/>
            <person name="Saus E."/>
            <person name="Pryszcz L."/>
            <person name="Cillingova A."/>
            <person name="Nosek J."/>
            <person name="Gabaldon T."/>
        </authorList>
    </citation>
    <scope>NUCLEOTIDE SEQUENCE</scope>
    <source>
        <strain evidence="4">CBS 10844</strain>
    </source>
</reference>
<evidence type="ECO:0000256" key="1">
    <source>
        <dbReference type="ARBA" id="ARBA00007797"/>
    </source>
</evidence>
<feature type="region of interest" description="Disordered" evidence="2">
    <location>
        <begin position="103"/>
        <end position="123"/>
    </location>
</feature>
<feature type="domain" description="CCAAT-binding factor" evidence="3">
    <location>
        <begin position="646"/>
        <end position="828"/>
    </location>
</feature>
<dbReference type="InterPro" id="IPR016024">
    <property type="entry name" value="ARM-type_fold"/>
</dbReference>
<feature type="compositionally biased region" description="Basic residues" evidence="2">
    <location>
        <begin position="567"/>
        <end position="585"/>
    </location>
</feature>
<dbReference type="PANTHER" id="PTHR12048">
    <property type="entry name" value="CCAAT-BINDING FACTOR-RELATED"/>
    <property type="match status" value="1"/>
</dbReference>
<feature type="compositionally biased region" description="Acidic residues" evidence="2">
    <location>
        <begin position="1027"/>
        <end position="1066"/>
    </location>
</feature>
<feature type="compositionally biased region" description="Acidic residues" evidence="2">
    <location>
        <begin position="104"/>
        <end position="121"/>
    </location>
</feature>
<feature type="region of interest" description="Disordered" evidence="2">
    <location>
        <begin position="1"/>
        <end position="85"/>
    </location>
</feature>
<feature type="compositionally biased region" description="Basic and acidic residues" evidence="2">
    <location>
        <begin position="146"/>
        <end position="166"/>
    </location>
</feature>
<comment type="similarity">
    <text evidence="1">Belongs to the CBF/MAK21 family.</text>
</comment>